<gene>
    <name evidence="1" type="ORF">GNY06_07335</name>
</gene>
<dbReference type="RefSeq" id="WP_166519481.1">
    <property type="nucleotide sequence ID" value="NZ_JAAABJ010000509.1"/>
</dbReference>
<sequence length="58" mass="6967">MEHLPDRLIYDFSQQPLLNSGNMPEGLKKHLELSPLNQWMLCINESHWMFLWTEDPKN</sequence>
<dbReference type="EMBL" id="JAAABJ010000509">
    <property type="protein sequence ID" value="NAW51196.1"/>
    <property type="molecule type" value="Genomic_DNA"/>
</dbReference>
<dbReference type="AlphaFoldDB" id="A0A845PWF3"/>
<organism evidence="1 2">
    <name type="scientific">Elizabethkingia argenteiflava</name>
    <dbReference type="NCBI Taxonomy" id="2681556"/>
    <lineage>
        <taxon>Bacteria</taxon>
        <taxon>Pseudomonadati</taxon>
        <taxon>Bacteroidota</taxon>
        <taxon>Flavobacteriia</taxon>
        <taxon>Flavobacteriales</taxon>
        <taxon>Weeksellaceae</taxon>
        <taxon>Elizabethkingia</taxon>
    </lineage>
</organism>
<accession>A0A845PWF3</accession>
<reference evidence="1 2" key="1">
    <citation type="submission" date="2019-11" db="EMBL/GenBank/DDBJ databases">
        <title>Characterization of Elizabethkingia argenteiflava sp. nov., isolated from inner surface of Soybean Pods.</title>
        <authorList>
            <person name="Mo S."/>
        </authorList>
    </citation>
    <scope>NUCLEOTIDE SEQUENCE [LARGE SCALE GENOMIC DNA]</scope>
    <source>
        <strain evidence="1 2">YB22</strain>
    </source>
</reference>
<evidence type="ECO:0000313" key="1">
    <source>
        <dbReference type="EMBL" id="NAW51196.1"/>
    </source>
</evidence>
<evidence type="ECO:0000313" key="2">
    <source>
        <dbReference type="Proteomes" id="UP000553459"/>
    </source>
</evidence>
<protein>
    <submittedName>
        <fullName evidence="1">Uncharacterized protein</fullName>
    </submittedName>
</protein>
<comment type="caution">
    <text evidence="1">The sequence shown here is derived from an EMBL/GenBank/DDBJ whole genome shotgun (WGS) entry which is preliminary data.</text>
</comment>
<dbReference type="Proteomes" id="UP000553459">
    <property type="component" value="Unassembled WGS sequence"/>
</dbReference>
<name>A0A845PWF3_9FLAO</name>
<keyword evidence="2" id="KW-1185">Reference proteome</keyword>
<proteinExistence type="predicted"/>